<sequence>MLASKKFIYWLIIEQMYKNLTGLIFFLLLSFTGWAQQAVTLKVKVSGKDREILRKYVYPLQFPDSLAARQGIRSLMKQLQHDGYLMASVDTFYYQQGTLYSQLFIGEKYRWARLRSGNVVENLLIQAGYKEKLYTGKPFLPAEWVKLQEAVLTQAENNGYPFASIRLDSLDVSESFIDASILVEKGPLILFDSLQINGATKTTTRFLSRYLQIYPGQLYDQQKVNNVPRLLKQLPYLESTQSGLLQFGRDRARLYLFLKDKKSNQFDGIVGFLPEPKGKEQKLLVTGEVNLDIRNIKGSGKELGLHWRKVQRGSQLLNASYLHPNLLGSPIELGFTFNLYKQDTAFITLKPRLQFGFNTPRAGKITFFTELQNSRLLLSPVGLQARQDSIPLADFNYHAYGMQYLRQTLDDFYFPRRGYQVSGQIAIGNKNIKRNLNREASYYDTIRLKTTQISLSLRSEYYFKLNQRSVVLTRLNGEALINPQLFYNDLFRLGGLNSLRGFPEYTFYASRYAIGTLEYRLFTGSDSYVLLFYDQGYYHRQISKDRTQEYPFGLGTGISFSTGAGIFQFIYSVGQSKVLNQPISLNYSRIHFGITSRF</sequence>
<proteinExistence type="predicted"/>
<keyword evidence="2" id="KW-1185">Reference proteome</keyword>
<name>A0A7L7L3K5_9BACT</name>
<dbReference type="EMBL" id="CP055153">
    <property type="protein sequence ID" value="QMU27364.1"/>
    <property type="molecule type" value="Genomic_DNA"/>
</dbReference>
<evidence type="ECO:0008006" key="3">
    <source>
        <dbReference type="Google" id="ProtNLM"/>
    </source>
</evidence>
<dbReference type="Gene3D" id="3.10.20.310">
    <property type="entry name" value="membrane protein fhac"/>
    <property type="match status" value="1"/>
</dbReference>
<dbReference type="RefSeq" id="WP_182414560.1">
    <property type="nucleotide sequence ID" value="NZ_CP055153.1"/>
</dbReference>
<dbReference type="AlphaFoldDB" id="A0A7L7L3K5"/>
<dbReference type="Proteomes" id="UP000514509">
    <property type="component" value="Chromosome"/>
</dbReference>
<dbReference type="KEGG" id="add:HUW48_04625"/>
<accession>A0A7L7L3K5</accession>
<evidence type="ECO:0000313" key="2">
    <source>
        <dbReference type="Proteomes" id="UP000514509"/>
    </source>
</evidence>
<gene>
    <name evidence="1" type="ORF">HUW48_04625</name>
</gene>
<organism evidence="1 2">
    <name type="scientific">Adhaeribacter radiodurans</name>
    <dbReference type="NCBI Taxonomy" id="2745197"/>
    <lineage>
        <taxon>Bacteria</taxon>
        <taxon>Pseudomonadati</taxon>
        <taxon>Bacteroidota</taxon>
        <taxon>Cytophagia</taxon>
        <taxon>Cytophagales</taxon>
        <taxon>Hymenobacteraceae</taxon>
        <taxon>Adhaeribacter</taxon>
    </lineage>
</organism>
<reference evidence="1 2" key="2">
    <citation type="submission" date="2020-08" db="EMBL/GenBank/DDBJ databases">
        <title>Adhaeribacter dokdonensis sp. nov., isolated from the rhizosphere of Elymus tsukushiensis, a plant native to the Dokdo Islands, Republic of Korea.</title>
        <authorList>
            <person name="Ghim S.Y."/>
        </authorList>
    </citation>
    <scope>NUCLEOTIDE SEQUENCE [LARGE SCALE GENOMIC DNA]</scope>
    <source>
        <strain evidence="1 2">KUDC8001</strain>
    </source>
</reference>
<evidence type="ECO:0000313" key="1">
    <source>
        <dbReference type="EMBL" id="QMU27364.1"/>
    </source>
</evidence>
<protein>
    <recommendedName>
        <fullName evidence="3">BamA/TamA family outer membrane protein</fullName>
    </recommendedName>
</protein>
<reference evidence="1 2" key="1">
    <citation type="submission" date="2020-06" db="EMBL/GenBank/DDBJ databases">
        <authorList>
            <person name="Hwang Y.J."/>
        </authorList>
    </citation>
    <scope>NUCLEOTIDE SEQUENCE [LARGE SCALE GENOMIC DNA]</scope>
    <source>
        <strain evidence="1 2">KUDC8001</strain>
    </source>
</reference>
<dbReference type="Gene3D" id="2.40.160.50">
    <property type="entry name" value="membrane protein fhac: a member of the omp85/tpsb transporter family"/>
    <property type="match status" value="1"/>
</dbReference>